<dbReference type="EMBL" id="BSXV01001903">
    <property type="protein sequence ID" value="GME94284.1"/>
    <property type="molecule type" value="Genomic_DNA"/>
</dbReference>
<protein>
    <submittedName>
        <fullName evidence="1">Unnamed protein product</fullName>
    </submittedName>
</protein>
<dbReference type="Proteomes" id="UP001165101">
    <property type="component" value="Unassembled WGS sequence"/>
</dbReference>
<keyword evidence="2" id="KW-1185">Reference proteome</keyword>
<comment type="caution">
    <text evidence="1">The sequence shown here is derived from an EMBL/GenBank/DDBJ whole genome shotgun (WGS) entry which is preliminary data.</text>
</comment>
<organism evidence="1 2">
    <name type="scientific">Candida boidinii</name>
    <name type="common">Yeast</name>
    <dbReference type="NCBI Taxonomy" id="5477"/>
    <lineage>
        <taxon>Eukaryota</taxon>
        <taxon>Fungi</taxon>
        <taxon>Dikarya</taxon>
        <taxon>Ascomycota</taxon>
        <taxon>Saccharomycotina</taxon>
        <taxon>Pichiomycetes</taxon>
        <taxon>Pichiales</taxon>
        <taxon>Pichiaceae</taxon>
        <taxon>Ogataea</taxon>
        <taxon>Ogataea/Candida clade</taxon>
    </lineage>
</organism>
<sequence length="846" mass="93716">MVWDHLSVTKAHVAYACIGVFSSCFSLCSLFIKERLYIGEASVATIFGLIIGPHCLNWFNPFTWGNEASITLELSRIVLIIQIFAVAVELPKKYMKKHWLSVFLLLVPVMTVGWLMVGLFVWILIPGLKFSYALLISACVTATDPVLAAAVVGKGKFAKRVPGHLRNILSAESGCNDGMAFPFIYLSLNLIIHEGHAGEIVKDWLCVTILYECVFGCILGAIIGWVGRHAIKYAEGKDLIDRESFLAFYIVLSFVCAGFGSILGVDDLLVSFAAGTAFAWNGWFAQRTEESQVSTVIDLLLNLAYFVYFGSIIPWEQFNNAALGLNCWRLIILSVVIIFLRRIPAVLAIKPITPDIKTWKEAFFCGHFGPVGVGAVFAAILAIGELETVVTHEEGPLADYPVEPEYYQLIHIIWPIVTYVILTSIIIHGSSVTVMTLGKQLQTMTFTLTFTKTDTEGVGGWTNRLPKLEVSNTSFSLKRVDTSMTTITNTIADENNNVLDPERLKNAPESLMSPNSTIDNENATKFIAAKSSGANNIRRRQQKLKRIKRKKHQKNKLNKKKNPPVSESLDLKKVSRDKEELSSYSNLPHHPQQPETFVIGGGNPTLDEYEAQQKQAYLESQLKEQNDLISKQKLLIIKQNEKLNALKLKYQEMDSDENSDSSAIDSDDASQDIDDIENLDDDVRSIQDHEAVNSHAMLSRTTSPIAGIDTRIQENSDTEVHPISGKVESVDLKKFGSEYRITEDILKPQIDEDGAVRIPTTGYADGSKLIIEDQDGEILHTVTSRASHANEDNSPISSDDNSLHSTFSHTSLNTLKGKLNDLSSDMGDAVKKVSTITSIIPASVRN</sequence>
<reference evidence="1" key="1">
    <citation type="submission" date="2023-04" db="EMBL/GenBank/DDBJ databases">
        <title>Candida boidinii NBRC 1967.</title>
        <authorList>
            <person name="Ichikawa N."/>
            <person name="Sato H."/>
            <person name="Tonouchi N."/>
        </authorList>
    </citation>
    <scope>NUCLEOTIDE SEQUENCE</scope>
    <source>
        <strain evidence="1">NBRC 1967</strain>
    </source>
</reference>
<evidence type="ECO:0000313" key="2">
    <source>
        <dbReference type="Proteomes" id="UP001165101"/>
    </source>
</evidence>
<name>A0ACB5TUU2_CANBO</name>
<evidence type="ECO:0000313" key="1">
    <source>
        <dbReference type="EMBL" id="GME94284.1"/>
    </source>
</evidence>
<accession>A0ACB5TUU2</accession>
<gene>
    <name evidence="1" type="ORF">Cboi01_000346200</name>
</gene>
<proteinExistence type="predicted"/>